<dbReference type="InterPro" id="IPR015422">
    <property type="entry name" value="PyrdxlP-dep_Trfase_small"/>
</dbReference>
<keyword evidence="6" id="KW-0663">Pyridoxal phosphate</keyword>
<comment type="cofactor">
    <cofactor evidence="1">
        <name>pyridoxal 5'-phosphate</name>
        <dbReference type="ChEBI" id="CHEBI:597326"/>
    </cofactor>
</comment>
<dbReference type="Pfam" id="PF00202">
    <property type="entry name" value="Aminotran_3"/>
    <property type="match status" value="1"/>
</dbReference>
<reference evidence="8" key="1">
    <citation type="journal article" date="2015" name="Proc. Natl. Acad. Sci. U.S.A.">
        <title>Networks of energetic and metabolic interactions define dynamics in microbial communities.</title>
        <authorList>
            <person name="Embree M."/>
            <person name="Liu J.K."/>
            <person name="Al-Bassam M.M."/>
            <person name="Zengler K."/>
        </authorList>
    </citation>
    <scope>NUCLEOTIDE SEQUENCE</scope>
</reference>
<dbReference type="InterPro" id="IPR005814">
    <property type="entry name" value="Aminotrans_3"/>
</dbReference>
<dbReference type="SUPFAM" id="SSF53383">
    <property type="entry name" value="PLP-dependent transferases"/>
    <property type="match status" value="1"/>
</dbReference>
<evidence type="ECO:0000313" key="8">
    <source>
        <dbReference type="EMBL" id="KUG24211.1"/>
    </source>
</evidence>
<comment type="caution">
    <text evidence="8">The sequence shown here is derived from an EMBL/GenBank/DDBJ whole genome shotgun (WGS) entry which is preliminary data.</text>
</comment>
<dbReference type="EC" id="2.6.1.13" evidence="3"/>
<dbReference type="CDD" id="cd00610">
    <property type="entry name" value="OAT_like"/>
    <property type="match status" value="1"/>
</dbReference>
<dbReference type="GO" id="GO:0030170">
    <property type="term" value="F:pyridoxal phosphate binding"/>
    <property type="evidence" value="ECO:0007669"/>
    <property type="project" value="InterPro"/>
</dbReference>
<dbReference type="Gene3D" id="3.40.640.10">
    <property type="entry name" value="Type I PLP-dependent aspartate aminotransferase-like (Major domain)"/>
    <property type="match status" value="1"/>
</dbReference>
<dbReference type="InterPro" id="IPR010164">
    <property type="entry name" value="Orn_aminotrans"/>
</dbReference>
<dbReference type="HAMAP" id="MF_01107">
    <property type="entry name" value="ArgD_aminotrans_3"/>
    <property type="match status" value="1"/>
</dbReference>
<organism evidence="8">
    <name type="scientific">hydrocarbon metagenome</name>
    <dbReference type="NCBI Taxonomy" id="938273"/>
    <lineage>
        <taxon>unclassified sequences</taxon>
        <taxon>metagenomes</taxon>
        <taxon>ecological metagenomes</taxon>
    </lineage>
</organism>
<keyword evidence="5 8" id="KW-0808">Transferase</keyword>
<protein>
    <recommendedName>
        <fullName evidence="3">ornithine aminotransferase</fullName>
        <ecNumber evidence="3">2.6.1.13</ecNumber>
    </recommendedName>
    <alternativeName>
        <fullName evidence="7">Ornithine--oxo-acid aminotransferase</fullName>
    </alternativeName>
</protein>
<dbReference type="InterPro" id="IPR049704">
    <property type="entry name" value="Aminotrans_3_PPA_site"/>
</dbReference>
<accession>A0A0W8FVC8</accession>
<dbReference type="PANTHER" id="PTHR11986">
    <property type="entry name" value="AMINOTRANSFERASE CLASS III"/>
    <property type="match status" value="1"/>
</dbReference>
<dbReference type="AlphaFoldDB" id="A0A0W8FVC8"/>
<gene>
    <name evidence="8" type="ORF">ASZ90_006008</name>
</gene>
<dbReference type="UniPathway" id="UPA00098">
    <property type="reaction ID" value="UER00358"/>
</dbReference>
<evidence type="ECO:0000256" key="3">
    <source>
        <dbReference type="ARBA" id="ARBA00012924"/>
    </source>
</evidence>
<dbReference type="GO" id="GO:0004587">
    <property type="term" value="F:ornithine aminotransferase activity"/>
    <property type="evidence" value="ECO:0007669"/>
    <property type="project" value="UniProtKB-EC"/>
</dbReference>
<dbReference type="NCBIfam" id="NF002325">
    <property type="entry name" value="PRK01278.1"/>
    <property type="match status" value="1"/>
</dbReference>
<dbReference type="PANTHER" id="PTHR11986:SF113">
    <property type="entry name" value="SUCCINYLORNITHINE TRANSAMINASE"/>
    <property type="match status" value="1"/>
</dbReference>
<evidence type="ECO:0000256" key="1">
    <source>
        <dbReference type="ARBA" id="ARBA00001933"/>
    </source>
</evidence>
<dbReference type="GO" id="GO:0006526">
    <property type="term" value="P:L-arginine biosynthetic process"/>
    <property type="evidence" value="ECO:0007669"/>
    <property type="project" value="UniProtKB-ARBA"/>
</dbReference>
<evidence type="ECO:0000256" key="6">
    <source>
        <dbReference type="ARBA" id="ARBA00022898"/>
    </source>
</evidence>
<dbReference type="PIRSF" id="PIRSF000521">
    <property type="entry name" value="Transaminase_4ab_Lys_Orn"/>
    <property type="match status" value="1"/>
</dbReference>
<evidence type="ECO:0000256" key="4">
    <source>
        <dbReference type="ARBA" id="ARBA00022576"/>
    </source>
</evidence>
<comment type="pathway">
    <text evidence="2">Amino-acid biosynthesis; L-proline biosynthesis; L-glutamate 5-semialdehyde from L-ornithine: step 1/1.</text>
</comment>
<dbReference type="NCBIfam" id="TIGR00707">
    <property type="entry name" value="argD"/>
    <property type="match status" value="1"/>
</dbReference>
<dbReference type="InterPro" id="IPR015421">
    <property type="entry name" value="PyrdxlP-dep_Trfase_major"/>
</dbReference>
<name>A0A0W8FVC8_9ZZZZ</name>
<dbReference type="InterPro" id="IPR050103">
    <property type="entry name" value="Class-III_PLP-dep_AT"/>
</dbReference>
<dbReference type="NCBIfam" id="TIGR01885">
    <property type="entry name" value="Orn_aminotrans"/>
    <property type="match status" value="1"/>
</dbReference>
<keyword evidence="4 8" id="KW-0032">Aminotransferase</keyword>
<proteinExistence type="inferred from homology"/>
<dbReference type="Gene3D" id="3.90.1150.10">
    <property type="entry name" value="Aspartate Aminotransferase, domain 1"/>
    <property type="match status" value="1"/>
</dbReference>
<sequence length="396" mass="43684">MTEKEIMASANEYIMNTYKRFPVVLTKGDGARLWDINGREYLDFVAGIAVCSLGHSHPQVVAAVKEQLDKLTHVSNLYYTQPQTQLAKLLVENSFADKIFFCNSGAEANEAAIKLARKYAHENMGPDRFELITMKDSFHGRTMATITATGQEKFQYGFTPLLEGFTYVPFNDLKALEKAISGKTCGVMLEPIQGEAGVNIPDENYLSEVRRICDRHGILLILDEVQTGIGRTGKLFAYEHSGIKPDIMTLAKALGNGLPVGAMMATDKVAKAFVPGNHASTFGGNPLAMVAAVAVIETILREKILENCQNVGEYFLLQLKKLQQKYRIITEVRGRGLMLALKLDIEAADVVNECLQQGLLINSTGGKTLRFVPPLIITTHDVDRAIEVLDRVMEGK</sequence>
<dbReference type="GO" id="GO:0055129">
    <property type="term" value="P:L-proline biosynthetic process"/>
    <property type="evidence" value="ECO:0007669"/>
    <property type="project" value="UniProtKB-UniPathway"/>
</dbReference>
<dbReference type="GO" id="GO:0042802">
    <property type="term" value="F:identical protein binding"/>
    <property type="evidence" value="ECO:0007669"/>
    <property type="project" value="TreeGrafter"/>
</dbReference>
<evidence type="ECO:0000256" key="7">
    <source>
        <dbReference type="ARBA" id="ARBA00030587"/>
    </source>
</evidence>
<evidence type="ECO:0000256" key="2">
    <source>
        <dbReference type="ARBA" id="ARBA00004998"/>
    </source>
</evidence>
<dbReference type="EMBL" id="LNQE01000857">
    <property type="protein sequence ID" value="KUG24211.1"/>
    <property type="molecule type" value="Genomic_DNA"/>
</dbReference>
<dbReference type="NCBIfam" id="NF002874">
    <property type="entry name" value="PRK03244.1"/>
    <property type="match status" value="1"/>
</dbReference>
<dbReference type="PROSITE" id="PS00600">
    <property type="entry name" value="AA_TRANSFER_CLASS_3"/>
    <property type="match status" value="1"/>
</dbReference>
<evidence type="ECO:0000256" key="5">
    <source>
        <dbReference type="ARBA" id="ARBA00022679"/>
    </source>
</evidence>
<dbReference type="FunFam" id="3.40.640.10:FF:000004">
    <property type="entry name" value="Acetylornithine aminotransferase"/>
    <property type="match status" value="1"/>
</dbReference>
<dbReference type="InterPro" id="IPR015424">
    <property type="entry name" value="PyrdxlP-dep_Trfase"/>
</dbReference>
<dbReference type="InterPro" id="IPR004636">
    <property type="entry name" value="AcOrn/SuccOrn_fam"/>
</dbReference>